<dbReference type="Proteomes" id="UP000240042">
    <property type="component" value="Unassembled WGS sequence"/>
</dbReference>
<dbReference type="STRING" id="34097.SAMN02745150_00612"/>
<dbReference type="AlphaFoldDB" id="A0A1I1DR70"/>
<sequence>MTEVLGLQQKELPYYKRWFRHSEVQLFVWELDMQIVRFAFSFNYQNLEYVFLWDADKIQDKQRFLLCLSDNIKLHEIDDFSYVSVRHVLNDIPFQPSIKASQIVGSEKKILMSIVKNNLLSYGEKLPCNIKHYVFCALWYSAC</sequence>
<gene>
    <name evidence="1" type="ORF">SAMN02745150_00612</name>
</gene>
<dbReference type="RefSeq" id="WP_092318498.1">
    <property type="nucleotide sequence ID" value="NZ_FOKY01000002.1"/>
</dbReference>
<organism evidence="1 2">
    <name type="scientific">Brevinema andersonii</name>
    <dbReference type="NCBI Taxonomy" id="34097"/>
    <lineage>
        <taxon>Bacteria</taxon>
        <taxon>Pseudomonadati</taxon>
        <taxon>Spirochaetota</taxon>
        <taxon>Spirochaetia</taxon>
        <taxon>Brevinematales</taxon>
        <taxon>Brevinemataceae</taxon>
        <taxon>Brevinema</taxon>
    </lineage>
</organism>
<name>A0A1I1DR70_BREAD</name>
<proteinExistence type="predicted"/>
<reference evidence="2" key="1">
    <citation type="submission" date="2016-10" db="EMBL/GenBank/DDBJ databases">
        <authorList>
            <person name="Varghese N."/>
            <person name="Submissions S."/>
        </authorList>
    </citation>
    <scope>NUCLEOTIDE SEQUENCE [LARGE SCALE GENOMIC DNA]</scope>
    <source>
        <strain evidence="2">ATCC 43811</strain>
    </source>
</reference>
<accession>A0A1I1DR70</accession>
<evidence type="ECO:0000313" key="2">
    <source>
        <dbReference type="Proteomes" id="UP000240042"/>
    </source>
</evidence>
<protein>
    <submittedName>
        <fullName evidence="1">Uncharacterized protein</fullName>
    </submittedName>
</protein>
<evidence type="ECO:0000313" key="1">
    <source>
        <dbReference type="EMBL" id="SFB75190.1"/>
    </source>
</evidence>
<dbReference type="EMBL" id="FOKY01000002">
    <property type="protein sequence ID" value="SFB75190.1"/>
    <property type="molecule type" value="Genomic_DNA"/>
</dbReference>
<keyword evidence="2" id="KW-1185">Reference proteome</keyword>